<feature type="domain" description="TSCPD" evidence="6">
    <location>
        <begin position="13"/>
        <end position="88"/>
    </location>
</feature>
<accession>D1PPM0</accession>
<dbReference type="EC" id="1.17.4.1" evidence="2"/>
<protein>
    <recommendedName>
        <fullName evidence="2">ribonucleoside-diphosphate reductase</fullName>
        <ecNumber evidence="2">1.17.4.1</ecNumber>
    </recommendedName>
</protein>
<dbReference type="Pfam" id="PF12637">
    <property type="entry name" value="TSCPD"/>
    <property type="match status" value="1"/>
</dbReference>
<evidence type="ECO:0000313" key="8">
    <source>
        <dbReference type="Proteomes" id="UP000003438"/>
    </source>
</evidence>
<dbReference type="HOGENOM" id="CLU_176133_0_0_9"/>
<organism evidence="7 8">
    <name type="scientific">Subdoligranulum variabile DSM 15176</name>
    <dbReference type="NCBI Taxonomy" id="411471"/>
    <lineage>
        <taxon>Bacteria</taxon>
        <taxon>Bacillati</taxon>
        <taxon>Bacillota</taxon>
        <taxon>Clostridia</taxon>
        <taxon>Eubacteriales</taxon>
        <taxon>Oscillospiraceae</taxon>
        <taxon>Subdoligranulum</taxon>
    </lineage>
</organism>
<dbReference type="InterPro" id="IPR024434">
    <property type="entry name" value="TSCPD_dom"/>
</dbReference>
<dbReference type="InterPro" id="IPR023806">
    <property type="entry name" value="CHP03905"/>
</dbReference>
<comment type="caution">
    <text evidence="7">The sequence shown here is derived from an EMBL/GenBank/DDBJ whole genome shotgun (WGS) entry which is preliminary data.</text>
</comment>
<dbReference type="EMBL" id="ACBY02000027">
    <property type="protein sequence ID" value="EFB75364.1"/>
    <property type="molecule type" value="Genomic_DNA"/>
</dbReference>
<keyword evidence="3" id="KW-0237">DNA synthesis</keyword>
<dbReference type="GO" id="GO:0071897">
    <property type="term" value="P:DNA biosynthetic process"/>
    <property type="evidence" value="ECO:0007669"/>
    <property type="project" value="UniProtKB-KW"/>
</dbReference>
<comment type="catalytic activity">
    <reaction evidence="5">
        <text>a 2'-deoxyribonucleoside 5'-diphosphate + [thioredoxin]-disulfide + H2O = a ribonucleoside 5'-diphosphate + [thioredoxin]-dithiol</text>
        <dbReference type="Rhea" id="RHEA:23252"/>
        <dbReference type="Rhea" id="RHEA-COMP:10698"/>
        <dbReference type="Rhea" id="RHEA-COMP:10700"/>
        <dbReference type="ChEBI" id="CHEBI:15377"/>
        <dbReference type="ChEBI" id="CHEBI:29950"/>
        <dbReference type="ChEBI" id="CHEBI:50058"/>
        <dbReference type="ChEBI" id="CHEBI:57930"/>
        <dbReference type="ChEBI" id="CHEBI:73316"/>
        <dbReference type="EC" id="1.17.4.1"/>
    </reaction>
</comment>
<dbReference type="AlphaFoldDB" id="D1PPM0"/>
<keyword evidence="8" id="KW-1185">Reference proteome</keyword>
<reference evidence="7" key="1">
    <citation type="submission" date="2009-12" db="EMBL/GenBank/DDBJ databases">
        <authorList>
            <person name="Weinstock G."/>
            <person name="Sodergren E."/>
            <person name="Clifton S."/>
            <person name="Fulton L."/>
            <person name="Fulton B."/>
            <person name="Courtney L."/>
            <person name="Fronick C."/>
            <person name="Harrison M."/>
            <person name="Strong C."/>
            <person name="Farmer C."/>
            <person name="Delahaunty K."/>
            <person name="Markovic C."/>
            <person name="Hall O."/>
            <person name="Minx P."/>
            <person name="Tomlinson C."/>
            <person name="Mitreva M."/>
            <person name="Nelson J."/>
            <person name="Hou S."/>
            <person name="Wollam A."/>
            <person name="Pepin K.H."/>
            <person name="Johnson M."/>
            <person name="Bhonagiri V."/>
            <person name="Nash W.E."/>
            <person name="Warren W."/>
            <person name="Chinwalla A."/>
            <person name="Mardis E.R."/>
            <person name="Wilson R.K."/>
        </authorList>
    </citation>
    <scope>NUCLEOTIDE SEQUENCE [LARGE SCALE GENOMIC DNA]</scope>
    <source>
        <strain evidence="7">DSM 15176</strain>
    </source>
</reference>
<evidence type="ECO:0000256" key="3">
    <source>
        <dbReference type="ARBA" id="ARBA00022634"/>
    </source>
</evidence>
<evidence type="ECO:0000256" key="5">
    <source>
        <dbReference type="ARBA" id="ARBA00047754"/>
    </source>
</evidence>
<dbReference type="eggNOG" id="ENOG5032YE7">
    <property type="taxonomic scope" value="Bacteria"/>
</dbReference>
<keyword evidence="4" id="KW-0547">Nucleotide-binding</keyword>
<name>D1PPM0_9FIRM</name>
<sequence>MQDHKRKELRTMVYQTNGTCSKEIRLDVENGIIRSVEFVLGCPGFTQALSRVLVGMRVEDAIARLDGIRCLDKGTSCPDQLAQALKEYRNQTAGAQTVPTGF</sequence>
<dbReference type="GO" id="GO:0000166">
    <property type="term" value="F:nucleotide binding"/>
    <property type="evidence" value="ECO:0007669"/>
    <property type="project" value="UniProtKB-KW"/>
</dbReference>
<dbReference type="NCBIfam" id="TIGR03905">
    <property type="entry name" value="TIGR03905_4_Cys"/>
    <property type="match status" value="1"/>
</dbReference>
<gene>
    <name evidence="7" type="ORF">SUBVAR_06337</name>
</gene>
<evidence type="ECO:0000256" key="1">
    <source>
        <dbReference type="ARBA" id="ARBA00007405"/>
    </source>
</evidence>
<dbReference type="Proteomes" id="UP000003438">
    <property type="component" value="Unassembled WGS sequence"/>
</dbReference>
<evidence type="ECO:0000313" key="7">
    <source>
        <dbReference type="EMBL" id="EFB75364.1"/>
    </source>
</evidence>
<comment type="similarity">
    <text evidence="1">Belongs to the ribonucleoside diphosphate reductase class-2 family.</text>
</comment>
<evidence type="ECO:0000256" key="4">
    <source>
        <dbReference type="ARBA" id="ARBA00022741"/>
    </source>
</evidence>
<evidence type="ECO:0000259" key="6">
    <source>
        <dbReference type="Pfam" id="PF12637"/>
    </source>
</evidence>
<proteinExistence type="inferred from homology"/>
<dbReference type="STRING" id="411471.SUBVAR_06337"/>
<dbReference type="GO" id="GO:0004748">
    <property type="term" value="F:ribonucleoside-diphosphate reductase activity, thioredoxin disulfide as acceptor"/>
    <property type="evidence" value="ECO:0007669"/>
    <property type="project" value="UniProtKB-EC"/>
</dbReference>
<evidence type="ECO:0000256" key="2">
    <source>
        <dbReference type="ARBA" id="ARBA00012274"/>
    </source>
</evidence>